<gene>
    <name evidence="1" type="ORF">A4U43_C04F12700</name>
</gene>
<name>A0A5P1F329_ASPOF</name>
<keyword evidence="2" id="KW-1185">Reference proteome</keyword>
<protein>
    <submittedName>
        <fullName evidence="1">Uncharacterized protein</fullName>
    </submittedName>
</protein>
<dbReference type="EMBL" id="CM007384">
    <property type="protein sequence ID" value="ONK71817.1"/>
    <property type="molecule type" value="Genomic_DNA"/>
</dbReference>
<sequence length="115" mass="12975">MEERRSLFQSFICWPMMECISALSVAALAIAYSLNIGDSSVLLDDFWELLGEGDHGLFLLGLTGAWRLAWNLTCHRHKVDGDGDNDDDDSTKIWDFSVAISFSFSSFESSVYFFD</sequence>
<evidence type="ECO:0000313" key="2">
    <source>
        <dbReference type="Proteomes" id="UP000243459"/>
    </source>
</evidence>
<dbReference type="AlphaFoldDB" id="A0A5P1F329"/>
<organism evidence="1 2">
    <name type="scientific">Asparagus officinalis</name>
    <name type="common">Garden asparagus</name>
    <dbReference type="NCBI Taxonomy" id="4686"/>
    <lineage>
        <taxon>Eukaryota</taxon>
        <taxon>Viridiplantae</taxon>
        <taxon>Streptophyta</taxon>
        <taxon>Embryophyta</taxon>
        <taxon>Tracheophyta</taxon>
        <taxon>Spermatophyta</taxon>
        <taxon>Magnoliopsida</taxon>
        <taxon>Liliopsida</taxon>
        <taxon>Asparagales</taxon>
        <taxon>Asparagaceae</taxon>
        <taxon>Asparagoideae</taxon>
        <taxon>Asparagus</taxon>
    </lineage>
</organism>
<proteinExistence type="predicted"/>
<dbReference type="Gramene" id="ONK71817">
    <property type="protein sequence ID" value="ONK71817"/>
    <property type="gene ID" value="A4U43_C04F12700"/>
</dbReference>
<dbReference type="Proteomes" id="UP000243459">
    <property type="component" value="Chromosome 4"/>
</dbReference>
<evidence type="ECO:0000313" key="1">
    <source>
        <dbReference type="EMBL" id="ONK71817.1"/>
    </source>
</evidence>
<reference evidence="2" key="1">
    <citation type="journal article" date="2017" name="Nat. Commun.">
        <title>The asparagus genome sheds light on the origin and evolution of a young Y chromosome.</title>
        <authorList>
            <person name="Harkess A."/>
            <person name="Zhou J."/>
            <person name="Xu C."/>
            <person name="Bowers J.E."/>
            <person name="Van der Hulst R."/>
            <person name="Ayyampalayam S."/>
            <person name="Mercati F."/>
            <person name="Riccardi P."/>
            <person name="McKain M.R."/>
            <person name="Kakrana A."/>
            <person name="Tang H."/>
            <person name="Ray J."/>
            <person name="Groenendijk J."/>
            <person name="Arikit S."/>
            <person name="Mathioni S.M."/>
            <person name="Nakano M."/>
            <person name="Shan H."/>
            <person name="Telgmann-Rauber A."/>
            <person name="Kanno A."/>
            <person name="Yue Z."/>
            <person name="Chen H."/>
            <person name="Li W."/>
            <person name="Chen Y."/>
            <person name="Xu X."/>
            <person name="Zhang Y."/>
            <person name="Luo S."/>
            <person name="Chen H."/>
            <person name="Gao J."/>
            <person name="Mao Z."/>
            <person name="Pires J.C."/>
            <person name="Luo M."/>
            <person name="Kudrna D."/>
            <person name="Wing R.A."/>
            <person name="Meyers B.C."/>
            <person name="Yi K."/>
            <person name="Kong H."/>
            <person name="Lavrijsen P."/>
            <person name="Sunseri F."/>
            <person name="Falavigna A."/>
            <person name="Ye Y."/>
            <person name="Leebens-Mack J.H."/>
            <person name="Chen G."/>
        </authorList>
    </citation>
    <scope>NUCLEOTIDE SEQUENCE [LARGE SCALE GENOMIC DNA]</scope>
    <source>
        <strain evidence="2">cv. DH0086</strain>
    </source>
</reference>
<accession>A0A5P1F329</accession>